<dbReference type="EMBL" id="BIFS01000002">
    <property type="protein sequence ID" value="GCE23176.1"/>
    <property type="molecule type" value="Genomic_DNA"/>
</dbReference>
<accession>A0A402AVN7</accession>
<name>A0A402AVN7_9CHLR</name>
<keyword evidence="2" id="KW-1185">Reference proteome</keyword>
<organism evidence="1 2">
    <name type="scientific">Dictyobacter kobayashii</name>
    <dbReference type="NCBI Taxonomy" id="2014872"/>
    <lineage>
        <taxon>Bacteria</taxon>
        <taxon>Bacillati</taxon>
        <taxon>Chloroflexota</taxon>
        <taxon>Ktedonobacteria</taxon>
        <taxon>Ktedonobacterales</taxon>
        <taxon>Dictyobacteraceae</taxon>
        <taxon>Dictyobacter</taxon>
    </lineage>
</organism>
<reference evidence="2" key="1">
    <citation type="submission" date="2018-12" db="EMBL/GenBank/DDBJ databases">
        <title>Tengunoibacter tsumagoiensis gen. nov., sp. nov., Dictyobacter kobayashii sp. nov., D. alpinus sp. nov., and D. joshuensis sp. nov. and description of Dictyobacteraceae fam. nov. within the order Ktedonobacterales isolated from Tengu-no-mugimeshi.</title>
        <authorList>
            <person name="Wang C.M."/>
            <person name="Zheng Y."/>
            <person name="Sakai Y."/>
            <person name="Toyoda A."/>
            <person name="Minakuchi Y."/>
            <person name="Abe K."/>
            <person name="Yokota A."/>
            <person name="Yabe S."/>
        </authorList>
    </citation>
    <scope>NUCLEOTIDE SEQUENCE [LARGE SCALE GENOMIC DNA]</scope>
    <source>
        <strain evidence="2">Uno11</strain>
    </source>
</reference>
<evidence type="ECO:0000313" key="2">
    <source>
        <dbReference type="Proteomes" id="UP000287188"/>
    </source>
</evidence>
<proteinExistence type="predicted"/>
<evidence type="ECO:0000313" key="1">
    <source>
        <dbReference type="EMBL" id="GCE23176.1"/>
    </source>
</evidence>
<gene>
    <name evidence="1" type="ORF">KDK_69760</name>
</gene>
<dbReference type="Proteomes" id="UP000287188">
    <property type="component" value="Unassembled WGS sequence"/>
</dbReference>
<sequence length="172" mass="18290">MQEKEAVRQYLQGRIAAGNIGIDWVTLFLDSVSLVGDIAVDNVGFFILDAVSFIAHGLHLLRDIELSKGGTLPSWITGITTIFEVLAGVANTIKAIAQFGFGLGPLMKEFSQGVTKGIAYLGANMGVSIANAGISFVTGANDYYSQDLADLDTGTPSWIHERCTSFGLAICK</sequence>
<dbReference type="AlphaFoldDB" id="A0A402AVN7"/>
<comment type="caution">
    <text evidence="1">The sequence shown here is derived from an EMBL/GenBank/DDBJ whole genome shotgun (WGS) entry which is preliminary data.</text>
</comment>
<protein>
    <submittedName>
        <fullName evidence="1">Uncharacterized protein</fullName>
    </submittedName>
</protein>